<feature type="region of interest" description="Disordered" evidence="1">
    <location>
        <begin position="81"/>
        <end position="113"/>
    </location>
</feature>
<protein>
    <submittedName>
        <fullName evidence="2">Uncharacterized protein</fullName>
    </submittedName>
</protein>
<evidence type="ECO:0000313" key="2">
    <source>
        <dbReference type="EMBL" id="ETW76998.1"/>
    </source>
</evidence>
<evidence type="ECO:0000256" key="1">
    <source>
        <dbReference type="SAM" id="MobiDB-lite"/>
    </source>
</evidence>
<dbReference type="KEGG" id="hir:HETIRDRAFT_454428"/>
<keyword evidence="3" id="KW-1185">Reference proteome</keyword>
<gene>
    <name evidence="2" type="ORF">HETIRDRAFT_454428</name>
</gene>
<feature type="compositionally biased region" description="Basic and acidic residues" evidence="1">
    <location>
        <begin position="89"/>
        <end position="104"/>
    </location>
</feature>
<organism evidence="2 3">
    <name type="scientific">Heterobasidion irregulare (strain TC 32-1)</name>
    <dbReference type="NCBI Taxonomy" id="747525"/>
    <lineage>
        <taxon>Eukaryota</taxon>
        <taxon>Fungi</taxon>
        <taxon>Dikarya</taxon>
        <taxon>Basidiomycota</taxon>
        <taxon>Agaricomycotina</taxon>
        <taxon>Agaricomycetes</taxon>
        <taxon>Russulales</taxon>
        <taxon>Bondarzewiaceae</taxon>
        <taxon>Heterobasidion</taxon>
        <taxon>Heterobasidion annosum species complex</taxon>
    </lineage>
</organism>
<dbReference type="RefSeq" id="XP_009550555.1">
    <property type="nucleotide sequence ID" value="XM_009552260.1"/>
</dbReference>
<dbReference type="InParanoid" id="W4JTW7"/>
<dbReference type="GeneID" id="20676510"/>
<dbReference type="EMBL" id="KI925463">
    <property type="protein sequence ID" value="ETW76998.1"/>
    <property type="molecule type" value="Genomic_DNA"/>
</dbReference>
<dbReference type="Proteomes" id="UP000030671">
    <property type="component" value="Unassembled WGS sequence"/>
</dbReference>
<sequence>MAYEREDLRRSGGAAFLMGRSESVRQLGRLIEHVATVDPGPVRRKVPLVVVDEFTENGNANVKGDRKWDVVEDPQARGKVEGSLITQRLQRERNVQPLPRERGVDSGLTSADE</sequence>
<reference evidence="2 3" key="1">
    <citation type="journal article" date="2012" name="New Phytol.">
        <title>Insight into trade-off between wood decay and parasitism from the genome of a fungal forest pathogen.</title>
        <authorList>
            <person name="Olson A."/>
            <person name="Aerts A."/>
            <person name="Asiegbu F."/>
            <person name="Belbahri L."/>
            <person name="Bouzid O."/>
            <person name="Broberg A."/>
            <person name="Canback B."/>
            <person name="Coutinho P.M."/>
            <person name="Cullen D."/>
            <person name="Dalman K."/>
            <person name="Deflorio G."/>
            <person name="van Diepen L.T."/>
            <person name="Dunand C."/>
            <person name="Duplessis S."/>
            <person name="Durling M."/>
            <person name="Gonthier P."/>
            <person name="Grimwood J."/>
            <person name="Fossdal C.G."/>
            <person name="Hansson D."/>
            <person name="Henrissat B."/>
            <person name="Hietala A."/>
            <person name="Himmelstrand K."/>
            <person name="Hoffmeister D."/>
            <person name="Hogberg N."/>
            <person name="James T.Y."/>
            <person name="Karlsson M."/>
            <person name="Kohler A."/>
            <person name="Kues U."/>
            <person name="Lee Y.H."/>
            <person name="Lin Y.C."/>
            <person name="Lind M."/>
            <person name="Lindquist E."/>
            <person name="Lombard V."/>
            <person name="Lucas S."/>
            <person name="Lunden K."/>
            <person name="Morin E."/>
            <person name="Murat C."/>
            <person name="Park J."/>
            <person name="Raffaello T."/>
            <person name="Rouze P."/>
            <person name="Salamov A."/>
            <person name="Schmutz J."/>
            <person name="Solheim H."/>
            <person name="Stahlberg J."/>
            <person name="Velez H."/>
            <person name="de Vries R.P."/>
            <person name="Wiebenga A."/>
            <person name="Woodward S."/>
            <person name="Yakovlev I."/>
            <person name="Garbelotto M."/>
            <person name="Martin F."/>
            <person name="Grigoriev I.V."/>
            <person name="Stenlid J."/>
        </authorList>
    </citation>
    <scope>NUCLEOTIDE SEQUENCE [LARGE SCALE GENOMIC DNA]</scope>
    <source>
        <strain evidence="2 3">TC 32-1</strain>
    </source>
</reference>
<dbReference type="HOGENOM" id="CLU_2133828_0_0_1"/>
<proteinExistence type="predicted"/>
<name>W4JTW7_HETIT</name>
<dbReference type="AlphaFoldDB" id="W4JTW7"/>
<evidence type="ECO:0000313" key="3">
    <source>
        <dbReference type="Proteomes" id="UP000030671"/>
    </source>
</evidence>
<accession>W4JTW7</accession>